<organism evidence="1 2">
    <name type="scientific">Gryllotalpicola daejeonensis</name>
    <dbReference type="NCBI Taxonomy" id="993087"/>
    <lineage>
        <taxon>Bacteria</taxon>
        <taxon>Bacillati</taxon>
        <taxon>Actinomycetota</taxon>
        <taxon>Actinomycetes</taxon>
        <taxon>Micrococcales</taxon>
        <taxon>Microbacteriaceae</taxon>
        <taxon>Gryllotalpicola</taxon>
    </lineage>
</organism>
<dbReference type="SUPFAM" id="SSF50475">
    <property type="entry name" value="FMN-binding split barrel"/>
    <property type="match status" value="1"/>
</dbReference>
<dbReference type="EMBL" id="BAABBV010000001">
    <property type="protein sequence ID" value="GAA4158052.1"/>
    <property type="molecule type" value="Genomic_DNA"/>
</dbReference>
<sequence>MRWSELLSAQPALGAIAHEQLIAPGVLLVGTVRRAGIARISAVEPLILDGDLWLSMMSSSTKARDLARDRRIVLNSIVTARDTAVEIKIVGEAVPESDRSMQERYAAAAADQLGWRPVAGRFRLFRVSIDDVTYIGADGETHGQHIARWPANEEYVRPWTTPTSLGPPVPVRRILTS</sequence>
<evidence type="ECO:0000313" key="1">
    <source>
        <dbReference type="EMBL" id="GAA4158052.1"/>
    </source>
</evidence>
<dbReference type="Gene3D" id="2.30.110.10">
    <property type="entry name" value="Electron Transport, Fmn-binding Protein, Chain A"/>
    <property type="match status" value="1"/>
</dbReference>
<evidence type="ECO:0008006" key="3">
    <source>
        <dbReference type="Google" id="ProtNLM"/>
    </source>
</evidence>
<reference evidence="1" key="1">
    <citation type="journal article" date="2014" name="Int. J. Syst. Evol. Microbiol.">
        <title>Complete genome of a new Firmicutes species belonging to the dominant human colonic microbiota ('Ruminococcus bicirculans') reveals two chromosomes and a selective capacity to utilize plant glucans.</title>
        <authorList>
            <consortium name="NISC Comparative Sequencing Program"/>
            <person name="Wegmann U."/>
            <person name="Louis P."/>
            <person name="Goesmann A."/>
            <person name="Henrissat B."/>
            <person name="Duncan S.H."/>
            <person name="Flint H.J."/>
        </authorList>
    </citation>
    <scope>NUCLEOTIDE SEQUENCE</scope>
    <source>
        <strain evidence="1">JCM 17590</strain>
    </source>
</reference>
<proteinExistence type="predicted"/>
<reference evidence="1" key="2">
    <citation type="submission" date="2023-12" db="EMBL/GenBank/DDBJ databases">
        <authorList>
            <person name="Sun Q."/>
            <person name="Inoue M."/>
        </authorList>
    </citation>
    <scope>NUCLEOTIDE SEQUENCE</scope>
    <source>
        <strain evidence="1">JCM 17590</strain>
    </source>
</reference>
<evidence type="ECO:0000313" key="2">
    <source>
        <dbReference type="Proteomes" id="UP001415169"/>
    </source>
</evidence>
<keyword evidence="2" id="KW-1185">Reference proteome</keyword>
<name>A0ABP7ZHV6_9MICO</name>
<gene>
    <name evidence="1" type="ORF">GCM10022286_10420</name>
</gene>
<comment type="caution">
    <text evidence="1">The sequence shown here is derived from an EMBL/GenBank/DDBJ whole genome shotgun (WGS) entry which is preliminary data.</text>
</comment>
<protein>
    <recommendedName>
        <fullName evidence="3">Pyridoxamine 5'-phosphate oxidase putative domain-containing protein</fullName>
    </recommendedName>
</protein>
<dbReference type="RefSeq" id="WP_344790690.1">
    <property type="nucleotide sequence ID" value="NZ_BAABBV010000001.1"/>
</dbReference>
<accession>A0ABP7ZHV6</accession>
<dbReference type="Proteomes" id="UP001415169">
    <property type="component" value="Unassembled WGS sequence"/>
</dbReference>
<dbReference type="InterPro" id="IPR012349">
    <property type="entry name" value="Split_barrel_FMN-bd"/>
</dbReference>